<dbReference type="EnsemblPlants" id="evm.model.08.727">
    <property type="protein sequence ID" value="cds.evm.model.08.727"/>
    <property type="gene ID" value="evm.TU.08.727"/>
</dbReference>
<sequence length="237" mass="25418">MIVVRICGGKRKGVAGGLEERNRLGLVSAKREEGGMMTPRSTKLQQLCDLPPINTVNIRPSMSLGWPDPTFIGLAGHGSITGGQTLPFAGLASHEEVVDGQTLPLAGLASHEGAVGCQALPNVVLPSEGQQPSVCLVGQGQHLYQGMASQGLQINTRLADLHHTLIGNMIQGIVGPKPSDHELDQSRGSPFSAYINALPFPKFKKPVWKMYIGREGPLAHIKYFEMQLDLQKVTSDV</sequence>
<dbReference type="Proteomes" id="UP000596661">
    <property type="component" value="Chromosome 8"/>
</dbReference>
<dbReference type="AlphaFoldDB" id="A0A803QC65"/>
<dbReference type="Gramene" id="evm.model.08.727">
    <property type="protein sequence ID" value="cds.evm.model.08.727"/>
    <property type="gene ID" value="evm.TU.08.727"/>
</dbReference>
<name>A0A803QC65_CANSA</name>
<evidence type="ECO:0000313" key="2">
    <source>
        <dbReference type="Proteomes" id="UP000596661"/>
    </source>
</evidence>
<protein>
    <submittedName>
        <fullName evidence="1">Uncharacterized protein</fullName>
    </submittedName>
</protein>
<evidence type="ECO:0000313" key="1">
    <source>
        <dbReference type="EnsemblPlants" id="cds.evm.model.08.727"/>
    </source>
</evidence>
<keyword evidence="2" id="KW-1185">Reference proteome</keyword>
<reference evidence="1" key="1">
    <citation type="submission" date="2018-11" db="EMBL/GenBank/DDBJ databases">
        <authorList>
            <person name="Grassa J C."/>
        </authorList>
    </citation>
    <scope>NUCLEOTIDE SEQUENCE [LARGE SCALE GENOMIC DNA]</scope>
</reference>
<accession>A0A803QC65</accession>
<reference evidence="1" key="2">
    <citation type="submission" date="2021-03" db="UniProtKB">
        <authorList>
            <consortium name="EnsemblPlants"/>
        </authorList>
    </citation>
    <scope>IDENTIFICATION</scope>
</reference>
<dbReference type="EMBL" id="UZAU01000690">
    <property type="status" value="NOT_ANNOTATED_CDS"/>
    <property type="molecule type" value="Genomic_DNA"/>
</dbReference>
<proteinExistence type="predicted"/>
<organism evidence="1 2">
    <name type="scientific">Cannabis sativa</name>
    <name type="common">Hemp</name>
    <name type="synonym">Marijuana</name>
    <dbReference type="NCBI Taxonomy" id="3483"/>
    <lineage>
        <taxon>Eukaryota</taxon>
        <taxon>Viridiplantae</taxon>
        <taxon>Streptophyta</taxon>
        <taxon>Embryophyta</taxon>
        <taxon>Tracheophyta</taxon>
        <taxon>Spermatophyta</taxon>
        <taxon>Magnoliopsida</taxon>
        <taxon>eudicotyledons</taxon>
        <taxon>Gunneridae</taxon>
        <taxon>Pentapetalae</taxon>
        <taxon>rosids</taxon>
        <taxon>fabids</taxon>
        <taxon>Rosales</taxon>
        <taxon>Cannabaceae</taxon>
        <taxon>Cannabis</taxon>
    </lineage>
</organism>